<accession>A0A0R3U2S2</accession>
<evidence type="ECO:0000256" key="2">
    <source>
        <dbReference type="ARBA" id="ARBA00010210"/>
    </source>
</evidence>
<gene>
    <name evidence="15" type="ORF">MCOS_LOCUS791</name>
</gene>
<evidence type="ECO:0000256" key="9">
    <source>
        <dbReference type="ARBA" id="ARBA00023242"/>
    </source>
</evidence>
<evidence type="ECO:0000313" key="15">
    <source>
        <dbReference type="EMBL" id="VDD74788.1"/>
    </source>
</evidence>
<reference evidence="17" key="1">
    <citation type="submission" date="2017-02" db="UniProtKB">
        <authorList>
            <consortium name="WormBaseParasite"/>
        </authorList>
    </citation>
    <scope>IDENTIFICATION</scope>
</reference>
<keyword evidence="4 11" id="KW-0479">Metal-binding</keyword>
<keyword evidence="8" id="KW-0804">Transcription</keyword>
<feature type="binding site" evidence="11">
    <location>
        <position position="331"/>
    </location>
    <ligand>
        <name>Zn(2+)</name>
        <dbReference type="ChEBI" id="CHEBI:29105"/>
        <label>1</label>
    </ligand>
</feature>
<dbReference type="Proteomes" id="UP000267029">
    <property type="component" value="Unassembled WGS sequence"/>
</dbReference>
<organism evidence="17">
    <name type="scientific">Mesocestoides corti</name>
    <name type="common">Flatworm</name>
    <dbReference type="NCBI Taxonomy" id="53468"/>
    <lineage>
        <taxon>Eukaryota</taxon>
        <taxon>Metazoa</taxon>
        <taxon>Spiralia</taxon>
        <taxon>Lophotrochozoa</taxon>
        <taxon>Platyhelminthes</taxon>
        <taxon>Cestoda</taxon>
        <taxon>Eucestoda</taxon>
        <taxon>Cyclophyllidea</taxon>
        <taxon>Mesocestoididae</taxon>
        <taxon>Mesocestoides</taxon>
    </lineage>
</organism>
<dbReference type="InterPro" id="IPR019786">
    <property type="entry name" value="Zinc_finger_PHD-type_CS"/>
</dbReference>
<keyword evidence="7" id="KW-0805">Transcription regulation</keyword>
<evidence type="ECO:0000256" key="11">
    <source>
        <dbReference type="PIRSR" id="PIRSR628651-51"/>
    </source>
</evidence>
<evidence type="ECO:0000256" key="1">
    <source>
        <dbReference type="ARBA" id="ARBA00004123"/>
    </source>
</evidence>
<dbReference type="OrthoDB" id="5411773at2759"/>
<feature type="site" description="Histone H3K4me3 binding" evidence="10">
    <location>
        <position position="329"/>
    </location>
</feature>
<proteinExistence type="inferred from homology"/>
<feature type="region of interest" description="Disordered" evidence="13">
    <location>
        <begin position="144"/>
        <end position="174"/>
    </location>
</feature>
<feature type="binding site" evidence="11">
    <location>
        <position position="325"/>
    </location>
    <ligand>
        <name>Zn(2+)</name>
        <dbReference type="ChEBI" id="CHEBI:29105"/>
        <label>2</label>
    </ligand>
</feature>
<dbReference type="AlphaFoldDB" id="A0A0R3U2S2"/>
<feature type="binding site" evidence="11">
    <location>
        <position position="307"/>
    </location>
    <ligand>
        <name>Zn(2+)</name>
        <dbReference type="ChEBI" id="CHEBI:29105"/>
        <label>1</label>
    </ligand>
</feature>
<feature type="region of interest" description="Disordered" evidence="13">
    <location>
        <begin position="205"/>
        <end position="291"/>
    </location>
</feature>
<dbReference type="GO" id="GO:0005634">
    <property type="term" value="C:nucleus"/>
    <property type="evidence" value="ECO:0007669"/>
    <property type="project" value="UniProtKB-SubCell"/>
</dbReference>
<dbReference type="InterPro" id="IPR013083">
    <property type="entry name" value="Znf_RING/FYVE/PHD"/>
</dbReference>
<keyword evidence="9" id="KW-0539">Nucleus</keyword>
<dbReference type="EMBL" id="UXSR01000077">
    <property type="protein sequence ID" value="VDD74788.1"/>
    <property type="molecule type" value="Genomic_DNA"/>
</dbReference>
<dbReference type="PROSITE" id="PS50016">
    <property type="entry name" value="ZF_PHD_2"/>
    <property type="match status" value="1"/>
</dbReference>
<feature type="binding site" evidence="11">
    <location>
        <position position="334"/>
    </location>
    <ligand>
        <name>Zn(2+)</name>
        <dbReference type="ChEBI" id="CHEBI:29105"/>
        <label>1</label>
    </ligand>
</feature>
<keyword evidence="5 12" id="KW-0863">Zinc-finger</keyword>
<reference evidence="15 16" key="2">
    <citation type="submission" date="2018-10" db="EMBL/GenBank/DDBJ databases">
        <authorList>
            <consortium name="Pathogen Informatics"/>
        </authorList>
    </citation>
    <scope>NUCLEOTIDE SEQUENCE [LARGE SCALE GENOMIC DNA]</scope>
</reference>
<keyword evidence="16" id="KW-1185">Reference proteome</keyword>
<evidence type="ECO:0000313" key="17">
    <source>
        <dbReference type="WBParaSite" id="MCOS_0000079001-mRNA-1"/>
    </source>
</evidence>
<dbReference type="Gene3D" id="3.30.40.10">
    <property type="entry name" value="Zinc/RING finger domain, C3HC4 (zinc finger)"/>
    <property type="match status" value="1"/>
</dbReference>
<evidence type="ECO:0000256" key="3">
    <source>
        <dbReference type="ARBA" id="ARBA00022604"/>
    </source>
</evidence>
<evidence type="ECO:0000256" key="7">
    <source>
        <dbReference type="ARBA" id="ARBA00023015"/>
    </source>
</evidence>
<protein>
    <submittedName>
        <fullName evidence="17">PHD-type domain-containing protein</fullName>
    </submittedName>
</protein>
<evidence type="ECO:0000256" key="10">
    <source>
        <dbReference type="PIRSR" id="PIRSR628651-50"/>
    </source>
</evidence>
<evidence type="ECO:0000256" key="4">
    <source>
        <dbReference type="ARBA" id="ARBA00022723"/>
    </source>
</evidence>
<keyword evidence="6 11" id="KW-0862">Zinc</keyword>
<feature type="compositionally biased region" description="Basic residues" evidence="13">
    <location>
        <begin position="235"/>
        <end position="244"/>
    </location>
</feature>
<dbReference type="CDD" id="cd15505">
    <property type="entry name" value="PHD_ING"/>
    <property type="match status" value="1"/>
</dbReference>
<dbReference type="WBParaSite" id="MCOS_0000079001-mRNA-1">
    <property type="protein sequence ID" value="MCOS_0000079001-mRNA-1"/>
    <property type="gene ID" value="MCOS_0000079001"/>
</dbReference>
<dbReference type="GO" id="GO:0008270">
    <property type="term" value="F:zinc ion binding"/>
    <property type="evidence" value="ECO:0007669"/>
    <property type="project" value="UniProtKB-KW"/>
</dbReference>
<dbReference type="SMART" id="SM00249">
    <property type="entry name" value="PHD"/>
    <property type="match status" value="1"/>
</dbReference>
<comment type="similarity">
    <text evidence="2">Belongs to the ING family.</text>
</comment>
<evidence type="ECO:0000256" key="8">
    <source>
        <dbReference type="ARBA" id="ARBA00023163"/>
    </source>
</evidence>
<evidence type="ECO:0000259" key="14">
    <source>
        <dbReference type="PROSITE" id="PS50016"/>
    </source>
</evidence>
<evidence type="ECO:0000256" key="13">
    <source>
        <dbReference type="SAM" id="MobiDB-lite"/>
    </source>
</evidence>
<evidence type="ECO:0000256" key="5">
    <source>
        <dbReference type="ARBA" id="ARBA00022771"/>
    </source>
</evidence>
<feature type="binding site" evidence="11">
    <location>
        <position position="347"/>
    </location>
    <ligand>
        <name>Zn(2+)</name>
        <dbReference type="ChEBI" id="CHEBI:29105"/>
        <label>2</label>
    </ligand>
</feature>
<name>A0A0R3U2S2_MESCO</name>
<dbReference type="InterPro" id="IPR011011">
    <property type="entry name" value="Znf_FYVE_PHD"/>
</dbReference>
<dbReference type="SUPFAM" id="SSF57903">
    <property type="entry name" value="FYVE/PHD zinc finger"/>
    <property type="match status" value="1"/>
</dbReference>
<keyword evidence="3" id="KW-0341">Growth regulation</keyword>
<dbReference type="PANTHER" id="PTHR10333">
    <property type="entry name" value="INHIBITOR OF GROWTH PROTEIN"/>
    <property type="match status" value="1"/>
</dbReference>
<feature type="binding site" evidence="11">
    <location>
        <position position="309"/>
    </location>
    <ligand>
        <name>Zn(2+)</name>
        <dbReference type="ChEBI" id="CHEBI:29105"/>
        <label>1</label>
    </ligand>
</feature>
<dbReference type="InterPro" id="IPR028651">
    <property type="entry name" value="ING_fam"/>
</dbReference>
<dbReference type="PROSITE" id="PS01359">
    <property type="entry name" value="ZF_PHD_1"/>
    <property type="match status" value="1"/>
</dbReference>
<comment type="subcellular location">
    <subcellularLocation>
        <location evidence="1">Nucleus</location>
    </subcellularLocation>
</comment>
<evidence type="ECO:0000256" key="6">
    <source>
        <dbReference type="ARBA" id="ARBA00022833"/>
    </source>
</evidence>
<feature type="site" description="Histone H3K4me3 binding" evidence="10">
    <location>
        <position position="306"/>
    </location>
</feature>
<dbReference type="STRING" id="53468.A0A0R3U2S2"/>
<evidence type="ECO:0000256" key="12">
    <source>
        <dbReference type="PROSITE-ProRule" id="PRU00146"/>
    </source>
</evidence>
<sequence>MPGTNRLDKRRSKFRAGHLFSANRVIPRRRPAYSHDAPDRQFYVLKRRFAAFDTSPMPLPLVSCNGNSVSFFPEDGSNTLMSDGTNRVSSSGNLRRIPSAGSIESIDQNVGEHEFGPFHTESQDFCDEDDDLQLTIDSTKRGRTLATPQRSAGTPVDVPGRDPHRSHHGGTCYSPFVATSDTEAVTLGTAGSNIVADQSIDDLLTNPTVPASPSVKCDDSPRWLGSASITDKTRRLGGHSRRPSRMSSSTVDSNEETGGYVSSNELHHHPHRYSSSHSPARSVKDQQQESLPMAVGAGGEADEQRYCFCNDVSYGDMIACDAPTCPFEWFHYSCVGLTVAPKGQWFCPSCAKGGAISTRFAGTSSASRKRSNHRR</sequence>
<feature type="site" description="Histone H3K4me3 binding" evidence="10">
    <location>
        <position position="321"/>
    </location>
</feature>
<feature type="binding site" evidence="11">
    <location>
        <position position="320"/>
    </location>
    <ligand>
        <name>Zn(2+)</name>
        <dbReference type="ChEBI" id="CHEBI:29105"/>
        <label>2</label>
    </ligand>
</feature>
<dbReference type="InterPro" id="IPR001965">
    <property type="entry name" value="Znf_PHD"/>
</dbReference>
<evidence type="ECO:0000313" key="16">
    <source>
        <dbReference type="Proteomes" id="UP000267029"/>
    </source>
</evidence>
<feature type="site" description="Histone H3K4me3 binding" evidence="10">
    <location>
        <position position="317"/>
    </location>
</feature>
<dbReference type="InterPro" id="IPR019787">
    <property type="entry name" value="Znf_PHD-finger"/>
</dbReference>
<feature type="binding site" evidence="11">
    <location>
        <position position="350"/>
    </location>
    <ligand>
        <name>Zn(2+)</name>
        <dbReference type="ChEBI" id="CHEBI:29105"/>
        <label>2</label>
    </ligand>
</feature>
<dbReference type="PANTHER" id="PTHR10333:SF103">
    <property type="entry name" value="INHIBITOR OF GROWTH PROTEIN 3"/>
    <property type="match status" value="1"/>
</dbReference>
<feature type="domain" description="PHD-type" evidence="14">
    <location>
        <begin position="304"/>
        <end position="353"/>
    </location>
</feature>